<dbReference type="GO" id="GO:0030170">
    <property type="term" value="F:pyridoxal phosphate binding"/>
    <property type="evidence" value="ECO:0007669"/>
    <property type="project" value="InterPro"/>
</dbReference>
<dbReference type="SUPFAM" id="SSF53383">
    <property type="entry name" value="PLP-dependent transferases"/>
    <property type="match status" value="1"/>
</dbReference>
<dbReference type="Pfam" id="PF12804">
    <property type="entry name" value="NTP_transf_3"/>
    <property type="match status" value="1"/>
</dbReference>
<dbReference type="Gene3D" id="3.90.1150.10">
    <property type="entry name" value="Aspartate Aminotransferase, domain 1"/>
    <property type="match status" value="1"/>
</dbReference>
<comment type="similarity">
    <text evidence="4">Belongs to the class-I pyridoxal-phosphate-dependent aminotransferase family.</text>
</comment>
<dbReference type="Gene3D" id="3.40.640.10">
    <property type="entry name" value="Type I PLP-dependent aspartate aminotransferase-like (Major domain)"/>
    <property type="match status" value="1"/>
</dbReference>
<evidence type="ECO:0000259" key="5">
    <source>
        <dbReference type="Pfam" id="PF00155"/>
    </source>
</evidence>
<dbReference type="InterPro" id="IPR025877">
    <property type="entry name" value="MobA-like_NTP_Trfase"/>
</dbReference>
<evidence type="ECO:0000256" key="1">
    <source>
        <dbReference type="ARBA" id="ARBA00001933"/>
    </source>
</evidence>
<dbReference type="PANTHER" id="PTHR42885">
    <property type="entry name" value="HISTIDINOL-PHOSPHATE AMINOTRANSFERASE-RELATED"/>
    <property type="match status" value="1"/>
</dbReference>
<dbReference type="InterPro" id="IPR015421">
    <property type="entry name" value="PyrdxlP-dep_Trfase_major"/>
</dbReference>
<dbReference type="CDD" id="cd00609">
    <property type="entry name" value="AAT_like"/>
    <property type="match status" value="1"/>
</dbReference>
<feature type="domain" description="Aminotransferase class I/classII large" evidence="5">
    <location>
        <begin position="304"/>
        <end position="594"/>
    </location>
</feature>
<dbReference type="GO" id="GO:0016779">
    <property type="term" value="F:nucleotidyltransferase activity"/>
    <property type="evidence" value="ECO:0007669"/>
    <property type="project" value="UniProtKB-ARBA"/>
</dbReference>
<dbReference type="InterPro" id="IPR015424">
    <property type="entry name" value="PyrdxlP-dep_Trfase"/>
</dbReference>
<keyword evidence="4 7" id="KW-0032">Aminotransferase</keyword>
<dbReference type="RefSeq" id="WP_164526985.1">
    <property type="nucleotide sequence ID" value="NZ_CP047352.1"/>
</dbReference>
<dbReference type="InterPro" id="IPR029044">
    <property type="entry name" value="Nucleotide-diphossugar_trans"/>
</dbReference>
<accession>A0A385JME5</accession>
<dbReference type="EC" id="2.6.1.-" evidence="4"/>
<evidence type="ECO:0000256" key="3">
    <source>
        <dbReference type="ARBA" id="ARBA00022898"/>
    </source>
</evidence>
<dbReference type="PANTHER" id="PTHR42885:SF1">
    <property type="entry name" value="THREONINE-PHOSPHATE DECARBOXYLASE"/>
    <property type="match status" value="1"/>
</dbReference>
<keyword evidence="2" id="KW-0460">Magnesium</keyword>
<name>A0A385JME5_PROMI</name>
<evidence type="ECO:0000256" key="4">
    <source>
        <dbReference type="RuleBase" id="RU000481"/>
    </source>
</evidence>
<dbReference type="GO" id="GO:0008483">
    <property type="term" value="F:transaminase activity"/>
    <property type="evidence" value="ECO:0007669"/>
    <property type="project" value="UniProtKB-KW"/>
</dbReference>
<dbReference type="PROSITE" id="PS00105">
    <property type="entry name" value="AA_TRANSFER_CLASS_1"/>
    <property type="match status" value="1"/>
</dbReference>
<comment type="cofactor">
    <cofactor evidence="1 4">
        <name>pyridoxal 5'-phosphate</name>
        <dbReference type="ChEBI" id="CHEBI:597326"/>
    </cofactor>
</comment>
<protein>
    <recommendedName>
        <fullName evidence="4">Aminotransferase</fullName>
        <ecNumber evidence="4">2.6.1.-</ecNumber>
    </recommendedName>
</protein>
<evidence type="ECO:0000313" key="7">
    <source>
        <dbReference type="EMBL" id="AXY99458.1"/>
    </source>
</evidence>
<keyword evidence="3" id="KW-0663">Pyridoxal phosphate</keyword>
<dbReference type="Gene3D" id="3.90.550.10">
    <property type="entry name" value="Spore Coat Polysaccharide Biosynthesis Protein SpsA, Chain A"/>
    <property type="match status" value="1"/>
</dbReference>
<dbReference type="InterPro" id="IPR015422">
    <property type="entry name" value="PyrdxlP-dep_Trfase_small"/>
</dbReference>
<dbReference type="EMBL" id="KY710694">
    <property type="protein sequence ID" value="AXY99458.1"/>
    <property type="molecule type" value="Genomic_DNA"/>
</dbReference>
<feature type="domain" description="MobA-like NTP transferase" evidence="6">
    <location>
        <begin position="3"/>
        <end position="122"/>
    </location>
</feature>
<organism evidence="7">
    <name type="scientific">Proteus mirabilis</name>
    <dbReference type="NCBI Taxonomy" id="584"/>
    <lineage>
        <taxon>Bacteria</taxon>
        <taxon>Pseudomonadati</taxon>
        <taxon>Pseudomonadota</taxon>
        <taxon>Gammaproteobacteria</taxon>
        <taxon>Enterobacterales</taxon>
        <taxon>Morganellaceae</taxon>
        <taxon>Proteus</taxon>
    </lineage>
</organism>
<sequence length="597" mass="69113">MQVVIPAAGMGNRLGKHTIDKTKCMVKVHDITLIERSLSILAKFNISRIILIVGYHKDKLKNLLGNNFKGIEIIYIDNDIYDKTNNIYSIFLAKDKLVEEDTILLESDLIFEEKIIENLLSNKFPNLAVVDKYQPWMDGTVVEINDHFDITSFITKKDFNFNKTNDYYKTVNIYKFSKEFLKNTYVPFLEAYSKALGQNEYYEQVLRVITLLETQELKALPLQNEKWYEIDDIQDLDNAEVIFSPYEKKLSLLNKRYGGYWRYNELIDFCYLVNPYFPNKTFMGEMHNSFDTLVREYPSGADIQSLLASKLFKCKKEQIVVGNGAAELIDKLANHIDLKLGLFIPTFEEYSARFKNIQLERITNQDYCYTKNDIIRLANKVDGVILINPDNPSGNYISYKDVIELITYFKKEKKLLIIDESFIDFAEEGLHASLLSEDILNSYNGLIIIKSISKSYGVPGIRLGVLASSNVDLISKLKKDIPVWNINSLGEFFLQIIGKYEKPYQKSCSYIIKERNFLFEQLKSIKFLRPIKSQANYILCEVINKDSAEVVSALCNRFNIIAKDCSNKKGFENKNYIRLAVRNSSENQYLIDSLKEI</sequence>
<dbReference type="SUPFAM" id="SSF53448">
    <property type="entry name" value="Nucleotide-diphospho-sugar transferases"/>
    <property type="match status" value="1"/>
</dbReference>
<proteinExistence type="inferred from homology"/>
<keyword evidence="4 7" id="KW-0808">Transferase</keyword>
<dbReference type="AlphaFoldDB" id="A0A385JME5"/>
<evidence type="ECO:0000259" key="6">
    <source>
        <dbReference type="Pfam" id="PF12804"/>
    </source>
</evidence>
<dbReference type="CDD" id="cd02523">
    <property type="entry name" value="PC_cytidylyltransferase"/>
    <property type="match status" value="1"/>
</dbReference>
<reference evidence="7" key="1">
    <citation type="journal article" date="2017" name="PLoS ONE">
        <title>Genetic diversity of the O antigens of Proteus species and the development of a suspension array for molecular serotyping.</title>
        <authorList>
            <person name="Yu X."/>
            <person name="Torzewska A."/>
            <person name="Zhang X."/>
            <person name="Yin Z."/>
            <person name="Drzewiecka D."/>
            <person name="Cao H."/>
            <person name="Liu B."/>
            <person name="Knirel Y.A."/>
            <person name="Rozalski A."/>
            <person name="Wang L."/>
        </authorList>
    </citation>
    <scope>NUCLEOTIDE SEQUENCE</scope>
    <source>
        <strain evidence="7">PrK 28/57</strain>
    </source>
</reference>
<evidence type="ECO:0000256" key="2">
    <source>
        <dbReference type="ARBA" id="ARBA00022842"/>
    </source>
</evidence>
<dbReference type="InterPro" id="IPR004839">
    <property type="entry name" value="Aminotransferase_I/II_large"/>
</dbReference>
<dbReference type="Pfam" id="PF00155">
    <property type="entry name" value="Aminotran_1_2"/>
    <property type="match status" value="1"/>
</dbReference>
<dbReference type="InterPro" id="IPR004838">
    <property type="entry name" value="NHTrfase_class1_PyrdxlP-BS"/>
</dbReference>